<evidence type="ECO:0000313" key="16">
    <source>
        <dbReference type="Proteomes" id="UP001530400"/>
    </source>
</evidence>
<evidence type="ECO:0000256" key="10">
    <source>
        <dbReference type="ARBA" id="ARBA00022777"/>
    </source>
</evidence>
<evidence type="ECO:0000259" key="14">
    <source>
        <dbReference type="Pfam" id="PF08544"/>
    </source>
</evidence>
<evidence type="ECO:0000256" key="7">
    <source>
        <dbReference type="ARBA" id="ARBA00022679"/>
    </source>
</evidence>
<reference evidence="15 16" key="1">
    <citation type="submission" date="2024-10" db="EMBL/GenBank/DDBJ databases">
        <title>Updated reference genomes for cyclostephanoid diatoms.</title>
        <authorList>
            <person name="Roberts W.R."/>
            <person name="Alverson A.J."/>
        </authorList>
    </citation>
    <scope>NUCLEOTIDE SEQUENCE [LARGE SCALE GENOMIC DNA]</scope>
    <source>
        <strain evidence="15 16">AJA010-31</strain>
    </source>
</reference>
<dbReference type="GO" id="GO:0004413">
    <property type="term" value="F:homoserine kinase activity"/>
    <property type="evidence" value="ECO:0007669"/>
    <property type="project" value="UniProtKB-EC"/>
</dbReference>
<dbReference type="EC" id="2.7.1.39" evidence="4"/>
<protein>
    <recommendedName>
        <fullName evidence="5">Homoserine kinase</fullName>
        <ecNumber evidence="4">2.7.1.39</ecNumber>
    </recommendedName>
</protein>
<dbReference type="PANTHER" id="PTHR20861:SF1">
    <property type="entry name" value="HOMOSERINE KINASE"/>
    <property type="match status" value="1"/>
</dbReference>
<dbReference type="SUPFAM" id="SSF54211">
    <property type="entry name" value="Ribosomal protein S5 domain 2-like"/>
    <property type="match status" value="1"/>
</dbReference>
<dbReference type="PRINTS" id="PR00958">
    <property type="entry name" value="HOMSERKINASE"/>
</dbReference>
<dbReference type="InterPro" id="IPR036554">
    <property type="entry name" value="GHMP_kinase_C_sf"/>
</dbReference>
<dbReference type="PROSITE" id="PS00627">
    <property type="entry name" value="GHMP_KINASES_ATP"/>
    <property type="match status" value="1"/>
</dbReference>
<dbReference type="InterPro" id="IPR013750">
    <property type="entry name" value="GHMP_kinase_C_dom"/>
</dbReference>
<name>A0ABD3NWH8_9STRA</name>
<comment type="subcellular location">
    <subcellularLocation>
        <location evidence="1">Plastid</location>
        <location evidence="1">Chloroplast</location>
    </subcellularLocation>
</comment>
<dbReference type="InterPro" id="IPR006203">
    <property type="entry name" value="GHMP_knse_ATP-bd_CS"/>
</dbReference>
<evidence type="ECO:0000313" key="15">
    <source>
        <dbReference type="EMBL" id="KAL3779699.1"/>
    </source>
</evidence>
<keyword evidence="6" id="KW-0028">Amino-acid biosynthesis</keyword>
<feature type="domain" description="GHMP kinase C-terminal" evidence="14">
    <location>
        <begin position="305"/>
        <end position="362"/>
    </location>
</feature>
<dbReference type="Pfam" id="PF00288">
    <property type="entry name" value="GHMP_kinases_N"/>
    <property type="match status" value="1"/>
</dbReference>
<evidence type="ECO:0000256" key="6">
    <source>
        <dbReference type="ARBA" id="ARBA00022605"/>
    </source>
</evidence>
<dbReference type="Gene3D" id="3.30.70.890">
    <property type="entry name" value="GHMP kinase, C-terminal domain"/>
    <property type="match status" value="1"/>
</dbReference>
<evidence type="ECO:0000256" key="11">
    <source>
        <dbReference type="ARBA" id="ARBA00022840"/>
    </source>
</evidence>
<evidence type="ECO:0000256" key="5">
    <source>
        <dbReference type="ARBA" id="ARBA00017858"/>
    </source>
</evidence>
<evidence type="ECO:0000256" key="3">
    <source>
        <dbReference type="ARBA" id="ARBA00007370"/>
    </source>
</evidence>
<dbReference type="PANTHER" id="PTHR20861">
    <property type="entry name" value="HOMOSERINE/4-DIPHOSPHOCYTIDYL-2-C-METHYL-D-ERYTHRITOL KINASE"/>
    <property type="match status" value="1"/>
</dbReference>
<evidence type="ECO:0000259" key="13">
    <source>
        <dbReference type="Pfam" id="PF00288"/>
    </source>
</evidence>
<evidence type="ECO:0000256" key="9">
    <source>
        <dbReference type="ARBA" id="ARBA00022741"/>
    </source>
</evidence>
<dbReference type="InterPro" id="IPR000870">
    <property type="entry name" value="Homoserine_kinase"/>
</dbReference>
<evidence type="ECO:0000256" key="8">
    <source>
        <dbReference type="ARBA" id="ARBA00022697"/>
    </source>
</evidence>
<evidence type="ECO:0000256" key="12">
    <source>
        <dbReference type="ARBA" id="ARBA00049913"/>
    </source>
</evidence>
<comment type="caution">
    <text evidence="15">The sequence shown here is derived from an EMBL/GenBank/DDBJ whole genome shotgun (WGS) entry which is preliminary data.</text>
</comment>
<sequence length="428" mass="46134">MSTNNETTKLAATALLSASLGALLSYYLHRRSQDPSASSSTAHPPPTRTSFIFHDPAEVSSTSGTDAAVLFPHSHEERMRRRIAARMTIEEENSQPRQCVTVRVPASSANCGPGFDCIGLAVDLWTEVTVRRADRFEITAEGDGAEDMPKDESNYIVTGVKAAYETAQKEMPPLHYHIVSRIPYARGLGSSSAAIVAGIIAGLVLAGHRLPVWGSESLLQIAASIEGHPDNVAPVIYGGFQIGIHNGTRWLTERVPTPPGLQLVMFIPDFIGKTSAARGLLKDTIHRQDAAFNIGRVAFLVHALAVGNLDNLKWGVQDKMHQPQRAAAIYPHLYPMIKAAEEAGACCAYLSGAGPTVMAMTSGASGDIFTQREKERTDFTVARAMMEVAQEFGVKGRIVVTQASQDGARVVKVDPPFSTADITFRDNV</sequence>
<keyword evidence="10" id="KW-0418">Kinase</keyword>
<dbReference type="InterPro" id="IPR020568">
    <property type="entry name" value="Ribosomal_Su5_D2-typ_SF"/>
</dbReference>
<organism evidence="15 16">
    <name type="scientific">Cyclotella atomus</name>
    <dbReference type="NCBI Taxonomy" id="382360"/>
    <lineage>
        <taxon>Eukaryota</taxon>
        <taxon>Sar</taxon>
        <taxon>Stramenopiles</taxon>
        <taxon>Ochrophyta</taxon>
        <taxon>Bacillariophyta</taxon>
        <taxon>Coscinodiscophyceae</taxon>
        <taxon>Thalassiosirophycidae</taxon>
        <taxon>Stephanodiscales</taxon>
        <taxon>Stephanodiscaceae</taxon>
        <taxon>Cyclotella</taxon>
    </lineage>
</organism>
<dbReference type="AlphaFoldDB" id="A0ABD3NWH8"/>
<feature type="domain" description="GHMP kinase N-terminal" evidence="13">
    <location>
        <begin position="156"/>
        <end position="239"/>
    </location>
</feature>
<dbReference type="GO" id="GO:0009088">
    <property type="term" value="P:threonine biosynthetic process"/>
    <property type="evidence" value="ECO:0007669"/>
    <property type="project" value="UniProtKB-KW"/>
</dbReference>
<keyword evidence="8" id="KW-0791">Threonine biosynthesis</keyword>
<dbReference type="EMBL" id="JALLPJ020000922">
    <property type="protein sequence ID" value="KAL3779699.1"/>
    <property type="molecule type" value="Genomic_DNA"/>
</dbReference>
<evidence type="ECO:0000256" key="4">
    <source>
        <dbReference type="ARBA" id="ARBA00012078"/>
    </source>
</evidence>
<evidence type="ECO:0000256" key="1">
    <source>
        <dbReference type="ARBA" id="ARBA00004229"/>
    </source>
</evidence>
<gene>
    <name evidence="15" type="ORF">ACHAWO_004733</name>
</gene>
<keyword evidence="7" id="KW-0808">Transferase</keyword>
<dbReference type="NCBIfam" id="TIGR00191">
    <property type="entry name" value="thrB"/>
    <property type="match status" value="1"/>
</dbReference>
<keyword evidence="11" id="KW-0067">ATP-binding</keyword>
<dbReference type="GO" id="GO:0005524">
    <property type="term" value="F:ATP binding"/>
    <property type="evidence" value="ECO:0007669"/>
    <property type="project" value="UniProtKB-KW"/>
</dbReference>
<proteinExistence type="inferred from homology"/>
<dbReference type="InterPro" id="IPR014721">
    <property type="entry name" value="Ribsml_uS5_D2-typ_fold_subgr"/>
</dbReference>
<comment type="similarity">
    <text evidence="3">Belongs to the GHMP kinase family. Homoserine kinase subfamily.</text>
</comment>
<dbReference type="Proteomes" id="UP001530400">
    <property type="component" value="Unassembled WGS sequence"/>
</dbReference>
<dbReference type="SUPFAM" id="SSF55060">
    <property type="entry name" value="GHMP Kinase, C-terminal domain"/>
    <property type="match status" value="1"/>
</dbReference>
<dbReference type="HAMAP" id="MF_00384">
    <property type="entry name" value="Homoser_kinase"/>
    <property type="match status" value="1"/>
</dbReference>
<dbReference type="Pfam" id="PF08544">
    <property type="entry name" value="GHMP_kinases_C"/>
    <property type="match status" value="1"/>
</dbReference>
<evidence type="ECO:0000256" key="2">
    <source>
        <dbReference type="ARBA" id="ARBA00005015"/>
    </source>
</evidence>
<dbReference type="GO" id="GO:0009507">
    <property type="term" value="C:chloroplast"/>
    <property type="evidence" value="ECO:0007669"/>
    <property type="project" value="UniProtKB-SubCell"/>
</dbReference>
<keyword evidence="16" id="KW-1185">Reference proteome</keyword>
<keyword evidence="9" id="KW-0547">Nucleotide-binding</keyword>
<comment type="catalytic activity">
    <reaction evidence="12">
        <text>L-homoserine + ATP = O-phospho-L-homoserine + ADP + H(+)</text>
        <dbReference type="Rhea" id="RHEA:13985"/>
        <dbReference type="ChEBI" id="CHEBI:15378"/>
        <dbReference type="ChEBI" id="CHEBI:30616"/>
        <dbReference type="ChEBI" id="CHEBI:57476"/>
        <dbReference type="ChEBI" id="CHEBI:57590"/>
        <dbReference type="ChEBI" id="CHEBI:456216"/>
        <dbReference type="EC" id="2.7.1.39"/>
    </reaction>
    <physiologicalReaction direction="left-to-right" evidence="12">
        <dbReference type="Rhea" id="RHEA:13986"/>
    </physiologicalReaction>
</comment>
<dbReference type="Gene3D" id="3.30.230.10">
    <property type="match status" value="1"/>
</dbReference>
<dbReference type="InterPro" id="IPR006204">
    <property type="entry name" value="GHMP_kinase_N_dom"/>
</dbReference>
<comment type="pathway">
    <text evidence="2">Amino-acid biosynthesis; L-threonine biosynthesis; L-threonine from L-aspartate: step 4/5.</text>
</comment>
<accession>A0ABD3NWH8</accession>